<organism evidence="2 3">
    <name type="scientific">Amycolatopsis vastitatis</name>
    <dbReference type="NCBI Taxonomy" id="1905142"/>
    <lineage>
        <taxon>Bacteria</taxon>
        <taxon>Bacillati</taxon>
        <taxon>Actinomycetota</taxon>
        <taxon>Actinomycetes</taxon>
        <taxon>Pseudonocardiales</taxon>
        <taxon>Pseudonocardiaceae</taxon>
        <taxon>Amycolatopsis</taxon>
    </lineage>
</organism>
<name>A0A229SVH7_9PSEU</name>
<dbReference type="PROSITE" id="PS51747">
    <property type="entry name" value="CYT_DCMP_DEAMINASES_2"/>
    <property type="match status" value="1"/>
</dbReference>
<dbReference type="EMBL" id="NMUL01000039">
    <property type="protein sequence ID" value="OXM62691.1"/>
    <property type="molecule type" value="Genomic_DNA"/>
</dbReference>
<dbReference type="Pfam" id="PF00383">
    <property type="entry name" value="dCMP_cyt_deam_1"/>
    <property type="match status" value="1"/>
</dbReference>
<evidence type="ECO:0000313" key="2">
    <source>
        <dbReference type="EMBL" id="OXM62691.1"/>
    </source>
</evidence>
<comment type="caution">
    <text evidence="2">The sequence shown here is derived from an EMBL/GenBank/DDBJ whole genome shotgun (WGS) entry which is preliminary data.</text>
</comment>
<reference evidence="3" key="1">
    <citation type="submission" date="2017-07" db="EMBL/GenBank/DDBJ databases">
        <title>Comparative genome mining reveals phylogenetic distribution patterns of secondary metabolites in Amycolatopsis.</title>
        <authorList>
            <person name="Adamek M."/>
            <person name="Alanjary M."/>
            <person name="Sales-Ortells H."/>
            <person name="Goodfellow M."/>
            <person name="Bull A.T."/>
            <person name="Kalinowski J."/>
            <person name="Ziemert N."/>
        </authorList>
    </citation>
    <scope>NUCLEOTIDE SEQUENCE [LARGE SCALE GENOMIC DNA]</scope>
    <source>
        <strain evidence="3">H5</strain>
    </source>
</reference>
<gene>
    <name evidence="2" type="ORF">CF165_33435</name>
</gene>
<dbReference type="InterPro" id="IPR016193">
    <property type="entry name" value="Cytidine_deaminase-like"/>
</dbReference>
<evidence type="ECO:0000313" key="3">
    <source>
        <dbReference type="Proteomes" id="UP000215199"/>
    </source>
</evidence>
<dbReference type="CDD" id="cd01285">
    <property type="entry name" value="nucleoside_deaminase"/>
    <property type="match status" value="1"/>
</dbReference>
<dbReference type="GO" id="GO:0003824">
    <property type="term" value="F:catalytic activity"/>
    <property type="evidence" value="ECO:0007669"/>
    <property type="project" value="InterPro"/>
</dbReference>
<accession>A0A229SVH7</accession>
<dbReference type="PANTHER" id="PTHR11079">
    <property type="entry name" value="CYTOSINE DEAMINASE FAMILY MEMBER"/>
    <property type="match status" value="1"/>
</dbReference>
<dbReference type="SUPFAM" id="SSF53927">
    <property type="entry name" value="Cytidine deaminase-like"/>
    <property type="match status" value="1"/>
</dbReference>
<dbReference type="AlphaFoldDB" id="A0A229SVH7"/>
<dbReference type="Gene3D" id="3.40.140.10">
    <property type="entry name" value="Cytidine Deaminase, domain 2"/>
    <property type="match status" value="1"/>
</dbReference>
<sequence length="251" mass="26283">MPGHPLRPQLLVRTPGARRRAHGPVRPAPHRVAPADVTGCCAVTVDSIAAWHDAGSGITRSLELAHRSLLAGGLPVGAVVLGPGGDVVAEGRNRAYDPPGGDDRLQGSPIAHAEMNALARIAVGADLSTTTLWSSHRPCGMCAAACEFTGVGRVRFVAPDPSDDQPGPEPTGVDGQWLIVANLLFLAGIRAYSGADAPILRQARDREPETTGLLDTVAPQLWETATLPDALGLLWPDVVDAAQQRRRRIGG</sequence>
<protein>
    <submittedName>
        <fullName evidence="2">tRNA-specific adenosine deaminase</fullName>
    </submittedName>
</protein>
<proteinExistence type="predicted"/>
<feature type="domain" description="CMP/dCMP-type deaminase" evidence="1">
    <location>
        <begin position="59"/>
        <end position="174"/>
    </location>
</feature>
<dbReference type="PANTHER" id="PTHR11079:SF162">
    <property type="entry name" value="RIBOFLAVIN BIOSYNTHESIS PROTEIN PYRD, CHLOROPLASTIC"/>
    <property type="match status" value="1"/>
</dbReference>
<keyword evidence="3" id="KW-1185">Reference proteome</keyword>
<evidence type="ECO:0000259" key="1">
    <source>
        <dbReference type="PROSITE" id="PS51747"/>
    </source>
</evidence>
<dbReference type="InterPro" id="IPR002125">
    <property type="entry name" value="CMP_dCMP_dom"/>
</dbReference>
<dbReference type="Proteomes" id="UP000215199">
    <property type="component" value="Unassembled WGS sequence"/>
</dbReference>